<accession>A0ABS8W620</accession>
<keyword evidence="3" id="KW-1185">Reference proteome</keyword>
<evidence type="ECO:0000256" key="1">
    <source>
        <dbReference type="SAM" id="Phobius"/>
    </source>
</evidence>
<proteinExistence type="predicted"/>
<keyword evidence="1" id="KW-0472">Membrane</keyword>
<name>A0ABS8W620_9GAMM</name>
<dbReference type="RefSeq" id="WP_233050865.1">
    <property type="nucleotide sequence ID" value="NZ_JAIMJA010000001.1"/>
</dbReference>
<reference evidence="2 3" key="1">
    <citation type="journal article" date="2022" name="Environ. Microbiol. Rep.">
        <title>Eco-phylogenetic analyses reveal divergent evolution of vitamin B12 metabolism in the marine bacterial family 'Psychromonadaceae'.</title>
        <authorList>
            <person name="Jin X."/>
            <person name="Yang Y."/>
            <person name="Cao H."/>
            <person name="Gao B."/>
            <person name="Zhao Z."/>
        </authorList>
    </citation>
    <scope>NUCLEOTIDE SEQUENCE [LARGE SCALE GENOMIC DNA]</scope>
    <source>
        <strain evidence="2 3">MKS20</strain>
    </source>
</reference>
<evidence type="ECO:0000313" key="2">
    <source>
        <dbReference type="EMBL" id="MCE2593239.1"/>
    </source>
</evidence>
<comment type="caution">
    <text evidence="2">The sequence shown here is derived from an EMBL/GenBank/DDBJ whole genome shotgun (WGS) entry which is preliminary data.</text>
</comment>
<keyword evidence="1" id="KW-0812">Transmembrane</keyword>
<evidence type="ECO:0000313" key="3">
    <source>
        <dbReference type="Proteomes" id="UP001201273"/>
    </source>
</evidence>
<gene>
    <name evidence="2" type="ORF">K6Y31_00190</name>
</gene>
<protein>
    <submittedName>
        <fullName evidence="2">DUF4381 domain-containing protein</fullName>
    </submittedName>
</protein>
<dbReference type="Pfam" id="PF14316">
    <property type="entry name" value="DUF4381"/>
    <property type="match status" value="1"/>
</dbReference>
<dbReference type="InterPro" id="IPR025489">
    <property type="entry name" value="DUF4381"/>
</dbReference>
<feature type="transmembrane region" description="Helical" evidence="1">
    <location>
        <begin position="28"/>
        <end position="49"/>
    </location>
</feature>
<dbReference type="EMBL" id="JAIMJA010000001">
    <property type="protein sequence ID" value="MCE2593239.1"/>
    <property type="molecule type" value="Genomic_DNA"/>
</dbReference>
<keyword evidence="1" id="KW-1133">Transmembrane helix</keyword>
<dbReference type="Proteomes" id="UP001201273">
    <property type="component" value="Unassembled WGS sequence"/>
</dbReference>
<organism evidence="2 3">
    <name type="scientific">Motilimonas cestriensis</name>
    <dbReference type="NCBI Taxonomy" id="2742685"/>
    <lineage>
        <taxon>Bacteria</taxon>
        <taxon>Pseudomonadati</taxon>
        <taxon>Pseudomonadota</taxon>
        <taxon>Gammaproteobacteria</taxon>
        <taxon>Alteromonadales</taxon>
        <taxon>Alteromonadales genera incertae sedis</taxon>
        <taxon>Motilimonas</taxon>
    </lineage>
</organism>
<sequence>MQANPAVPDLGLHDIILPPPPSSWPPSLLALLIALVIVILIVVGVVFFIQYRAKRKVKRAAITQLMQLKATQASITELSALLKQAALHYYPREQVASLHGAAWLDYLSQSSQQKANFSDVKSRWLAAFYQRSVMANDADFTLAKNWLIHALPANHTELKVTSSKGSPAHV</sequence>